<sequence length="294" mass="32406">MEKIDIRQMRVLVLLVRYKSVSRVAELLEISQQGVSSHLKKLRDLFPAELFIRQSAGLQPTDYACELADKFEQILADIDGVFVAAPFDPASSQRTFRVMANEYAQLAIIPRLASALRNQAPFIRLDVVDFQAELHLDALASGETDLVIGFDAYIDPGLLRATLRRDHYCCVLRQDSRYLPDNAQPQDMAAIPFVQFANSVGNFEGQMSPQQVASSAVATLPCYTSLQAFMSVNDVAACIPSAIAALGDFRTVAMAGSPQPFEVVVGRHRKSQGNLAIEWLAEVIKSVCDLAMPR</sequence>
<gene>
    <name evidence="6" type="ORF">BJD16_05700</name>
</gene>
<dbReference type="InterPro" id="IPR011991">
    <property type="entry name" value="ArsR-like_HTH"/>
</dbReference>
<evidence type="ECO:0000256" key="3">
    <source>
        <dbReference type="ARBA" id="ARBA00023125"/>
    </source>
</evidence>
<dbReference type="Pfam" id="PF00126">
    <property type="entry name" value="HTH_1"/>
    <property type="match status" value="1"/>
</dbReference>
<dbReference type="Proteomes" id="UP000179934">
    <property type="component" value="Unassembled WGS sequence"/>
</dbReference>
<dbReference type="AlphaFoldDB" id="A0A1S2CMC2"/>
<dbReference type="PROSITE" id="PS50931">
    <property type="entry name" value="HTH_LYSR"/>
    <property type="match status" value="1"/>
</dbReference>
<dbReference type="GeneID" id="58922253"/>
<dbReference type="InterPro" id="IPR036388">
    <property type="entry name" value="WH-like_DNA-bd_sf"/>
</dbReference>
<dbReference type="RefSeq" id="WP_042020555.1">
    <property type="nucleotide sequence ID" value="NZ_CDBW01000017.1"/>
</dbReference>
<dbReference type="GO" id="GO:0003700">
    <property type="term" value="F:DNA-binding transcription factor activity"/>
    <property type="evidence" value="ECO:0007669"/>
    <property type="project" value="InterPro"/>
</dbReference>
<dbReference type="OrthoDB" id="8557381at2"/>
<name>A0A1S2CMC2_AERSO</name>
<dbReference type="InterPro" id="IPR036390">
    <property type="entry name" value="WH_DNA-bd_sf"/>
</dbReference>
<dbReference type="SUPFAM" id="SSF53850">
    <property type="entry name" value="Periplasmic binding protein-like II"/>
    <property type="match status" value="1"/>
</dbReference>
<keyword evidence="2" id="KW-0805">Transcription regulation</keyword>
<dbReference type="CDD" id="cd00090">
    <property type="entry name" value="HTH_ARSR"/>
    <property type="match status" value="1"/>
</dbReference>
<keyword evidence="4" id="KW-0804">Transcription</keyword>
<dbReference type="GO" id="GO:0003677">
    <property type="term" value="F:DNA binding"/>
    <property type="evidence" value="ECO:0007669"/>
    <property type="project" value="UniProtKB-KW"/>
</dbReference>
<comment type="similarity">
    <text evidence="1">Belongs to the LysR transcriptional regulatory family.</text>
</comment>
<dbReference type="Gene3D" id="3.40.190.10">
    <property type="entry name" value="Periplasmic binding protein-like II"/>
    <property type="match status" value="2"/>
</dbReference>
<evidence type="ECO:0000313" key="6">
    <source>
        <dbReference type="EMBL" id="OHY89830.1"/>
    </source>
</evidence>
<comment type="caution">
    <text evidence="6">The sequence shown here is derived from an EMBL/GenBank/DDBJ whole genome shotgun (WGS) entry which is preliminary data.</text>
</comment>
<dbReference type="InterPro" id="IPR000847">
    <property type="entry name" value="LysR_HTH_N"/>
</dbReference>
<reference evidence="6 7" key="1">
    <citation type="submission" date="2016-09" db="EMBL/GenBank/DDBJ databases">
        <title>Draft Genome Sequence of Aeromonas sobria Strain 08005, Isolated from Sick Rana catesbeiana.</title>
        <authorList>
            <person name="Yang Q."/>
        </authorList>
    </citation>
    <scope>NUCLEOTIDE SEQUENCE [LARGE SCALE GENOMIC DNA]</scope>
    <source>
        <strain evidence="6 7">08005</strain>
    </source>
</reference>
<dbReference type="SUPFAM" id="SSF46785">
    <property type="entry name" value="Winged helix' DNA-binding domain"/>
    <property type="match status" value="1"/>
</dbReference>
<protein>
    <submittedName>
        <fullName evidence="6">NodD transcription activator</fullName>
    </submittedName>
</protein>
<dbReference type="PANTHER" id="PTHR30118:SF15">
    <property type="entry name" value="TRANSCRIPTIONAL REGULATORY PROTEIN"/>
    <property type="match status" value="1"/>
</dbReference>
<organism evidence="6 7">
    <name type="scientific">Aeromonas sobria</name>
    <dbReference type="NCBI Taxonomy" id="646"/>
    <lineage>
        <taxon>Bacteria</taxon>
        <taxon>Pseudomonadati</taxon>
        <taxon>Pseudomonadota</taxon>
        <taxon>Gammaproteobacteria</taxon>
        <taxon>Aeromonadales</taxon>
        <taxon>Aeromonadaceae</taxon>
        <taxon>Aeromonas</taxon>
    </lineage>
</organism>
<dbReference type="InterPro" id="IPR050389">
    <property type="entry name" value="LysR-type_TF"/>
</dbReference>
<dbReference type="PANTHER" id="PTHR30118">
    <property type="entry name" value="HTH-TYPE TRANSCRIPTIONAL REGULATOR LEUO-RELATED"/>
    <property type="match status" value="1"/>
</dbReference>
<evidence type="ECO:0000256" key="1">
    <source>
        <dbReference type="ARBA" id="ARBA00009437"/>
    </source>
</evidence>
<evidence type="ECO:0000259" key="5">
    <source>
        <dbReference type="PROSITE" id="PS50931"/>
    </source>
</evidence>
<dbReference type="STRING" id="646.BJD16_05700"/>
<accession>A0A1S2CMC2</accession>
<dbReference type="EMBL" id="MKFU01000034">
    <property type="protein sequence ID" value="OHY89830.1"/>
    <property type="molecule type" value="Genomic_DNA"/>
</dbReference>
<evidence type="ECO:0000313" key="7">
    <source>
        <dbReference type="Proteomes" id="UP000179934"/>
    </source>
</evidence>
<keyword evidence="3" id="KW-0238">DNA-binding</keyword>
<evidence type="ECO:0000256" key="4">
    <source>
        <dbReference type="ARBA" id="ARBA00023163"/>
    </source>
</evidence>
<evidence type="ECO:0000256" key="2">
    <source>
        <dbReference type="ARBA" id="ARBA00023015"/>
    </source>
</evidence>
<proteinExistence type="inferred from homology"/>
<dbReference type="Pfam" id="PF03466">
    <property type="entry name" value="LysR_substrate"/>
    <property type="match status" value="1"/>
</dbReference>
<dbReference type="Gene3D" id="1.10.10.10">
    <property type="entry name" value="Winged helix-like DNA-binding domain superfamily/Winged helix DNA-binding domain"/>
    <property type="match status" value="1"/>
</dbReference>
<feature type="domain" description="HTH lysR-type" evidence="5">
    <location>
        <begin position="4"/>
        <end position="61"/>
    </location>
</feature>
<dbReference type="InterPro" id="IPR005119">
    <property type="entry name" value="LysR_subst-bd"/>
</dbReference>